<keyword evidence="3" id="KW-1185">Reference proteome</keyword>
<dbReference type="AlphaFoldDB" id="A0A4R6TSV8"/>
<accession>A0A4R6TSV8</accession>
<comment type="caution">
    <text evidence="2">The sequence shown here is derived from an EMBL/GenBank/DDBJ whole genome shotgun (WGS) entry which is preliminary data.</text>
</comment>
<evidence type="ECO:0000256" key="1">
    <source>
        <dbReference type="SAM" id="SignalP"/>
    </source>
</evidence>
<gene>
    <name evidence="2" type="ORF">DFQ45_11423</name>
</gene>
<sequence length="239" mass="27074">MLRAFLPLLFLTFSAVLHAQPLQPFQASYTADWKQLPFTGTAERSLRQQADGNWELTFKASMLVAGVSESSIFRLQDNQLQPLHYKYDRTGLGKPKKSRQSFDWSTLQVSGKDKDGDYQLPLHAGVLDKSSYQLALQQDVAQGADSLSYIVLDGDDLDTYDFRILGDEAIETPLGTLNTVKVERVRDPGQNKRKTTLWFARDWGYLLVQLNQVERDGKEYTIMLQDGRVNGQPVRGLAR</sequence>
<dbReference type="EMBL" id="SNYK01000014">
    <property type="protein sequence ID" value="TDQ36156.1"/>
    <property type="molecule type" value="Genomic_DNA"/>
</dbReference>
<dbReference type="Proteomes" id="UP000294575">
    <property type="component" value="Unassembled WGS sequence"/>
</dbReference>
<protein>
    <submittedName>
        <fullName evidence="2">Uncharacterized protein DUF3108</fullName>
    </submittedName>
</protein>
<evidence type="ECO:0000313" key="2">
    <source>
        <dbReference type="EMBL" id="TDQ36156.1"/>
    </source>
</evidence>
<name>A0A4R6TSV8_9GAMM</name>
<organism evidence="2 3">
    <name type="scientific">Thiopseudomonas denitrificans</name>
    <dbReference type="NCBI Taxonomy" id="1501432"/>
    <lineage>
        <taxon>Bacteria</taxon>
        <taxon>Pseudomonadati</taxon>
        <taxon>Pseudomonadota</taxon>
        <taxon>Gammaproteobacteria</taxon>
        <taxon>Pseudomonadales</taxon>
        <taxon>Pseudomonadaceae</taxon>
        <taxon>Thiopseudomonas</taxon>
    </lineage>
</organism>
<feature type="signal peptide" evidence="1">
    <location>
        <begin position="1"/>
        <end position="19"/>
    </location>
</feature>
<dbReference type="OrthoDB" id="6007799at2"/>
<reference evidence="2 3" key="1">
    <citation type="submission" date="2019-03" db="EMBL/GenBank/DDBJ databases">
        <title>Genomic Encyclopedia of Type Strains, Phase IV (KMG-IV): sequencing the most valuable type-strain genomes for metagenomic binning, comparative biology and taxonomic classification.</title>
        <authorList>
            <person name="Goeker M."/>
        </authorList>
    </citation>
    <scope>NUCLEOTIDE SEQUENCE [LARGE SCALE GENOMIC DNA]</scope>
    <source>
        <strain evidence="2 3">DSM 28679</strain>
    </source>
</reference>
<dbReference type="Pfam" id="PF11306">
    <property type="entry name" value="DUF3108"/>
    <property type="match status" value="1"/>
</dbReference>
<proteinExistence type="predicted"/>
<feature type="chain" id="PRO_5020385012" evidence="1">
    <location>
        <begin position="20"/>
        <end position="239"/>
    </location>
</feature>
<keyword evidence="1" id="KW-0732">Signal</keyword>
<evidence type="ECO:0000313" key="3">
    <source>
        <dbReference type="Proteomes" id="UP000294575"/>
    </source>
</evidence>
<dbReference type="InterPro" id="IPR021457">
    <property type="entry name" value="DUF3108"/>
</dbReference>